<evidence type="ECO:0000313" key="4">
    <source>
        <dbReference type="Proteomes" id="UP001334084"/>
    </source>
</evidence>
<dbReference type="CDD" id="cd00835">
    <property type="entry name" value="RanBD_family"/>
    <property type="match status" value="1"/>
</dbReference>
<accession>A0AAX4JCM7</accession>
<dbReference type="InterPro" id="IPR000156">
    <property type="entry name" value="Ran_bind_dom"/>
</dbReference>
<proteinExistence type="predicted"/>
<dbReference type="PANTHER" id="PTHR23138:SF87">
    <property type="entry name" value="E3 SUMO-PROTEIN LIGASE RANBP2"/>
    <property type="match status" value="1"/>
</dbReference>
<dbReference type="PANTHER" id="PTHR23138">
    <property type="entry name" value="RAN BINDING PROTEIN"/>
    <property type="match status" value="1"/>
</dbReference>
<evidence type="ECO:0000259" key="2">
    <source>
        <dbReference type="PROSITE" id="PS50196"/>
    </source>
</evidence>
<feature type="region of interest" description="Disordered" evidence="1">
    <location>
        <begin position="1"/>
        <end position="72"/>
    </location>
</feature>
<evidence type="ECO:0000256" key="1">
    <source>
        <dbReference type="SAM" id="MobiDB-lite"/>
    </source>
</evidence>
<dbReference type="KEGG" id="vnx:VNE69_06053"/>
<dbReference type="GO" id="GO:0005737">
    <property type="term" value="C:cytoplasm"/>
    <property type="evidence" value="ECO:0007669"/>
    <property type="project" value="TreeGrafter"/>
</dbReference>
<gene>
    <name evidence="3" type="ORF">VNE69_06053</name>
</gene>
<name>A0AAX4JCM7_9MICR</name>
<dbReference type="Gene3D" id="2.30.29.30">
    <property type="entry name" value="Pleckstrin-homology domain (PH domain)/Phosphotyrosine-binding domain (PTB)"/>
    <property type="match status" value="1"/>
</dbReference>
<sequence length="226" mass="26874">MSTTTENEKQMKNEESEQHLKNEKSEQLMKNEEQIKEETKEEEKVKEENKEKVEEEKQTNGPIRKQSSFLTSTITKKNDEPVVASEDLELKGLQEKFIESNLKDEVLFKSKCLLYIFNKEKKKFEERGPGDIMINKEKETEMIKVVMIRESIMRFGCNHYINPRHKLIKNENINNGWVWCTTEDTVDDETNKKKFYLVKFDTSENTEKFKSEYEKGRLANKEILEK</sequence>
<reference evidence="3" key="1">
    <citation type="journal article" date="2024" name="BMC Genomics">
        <title>Functional annotation of a divergent genome using sequence and structure-based similarity.</title>
        <authorList>
            <person name="Svedberg D."/>
            <person name="Winiger R.R."/>
            <person name="Berg A."/>
            <person name="Sharma H."/>
            <person name="Tellgren-Roth C."/>
            <person name="Debrunner-Vossbrinck B.A."/>
            <person name="Vossbrinck C.R."/>
            <person name="Barandun J."/>
        </authorList>
    </citation>
    <scope>NUCLEOTIDE SEQUENCE</scope>
    <source>
        <strain evidence="3">Illinois isolate</strain>
    </source>
</reference>
<evidence type="ECO:0000313" key="3">
    <source>
        <dbReference type="EMBL" id="WUR03732.1"/>
    </source>
</evidence>
<dbReference type="PROSITE" id="PS50196">
    <property type="entry name" value="RANBD1"/>
    <property type="match status" value="1"/>
</dbReference>
<feature type="compositionally biased region" description="Basic and acidic residues" evidence="1">
    <location>
        <begin position="1"/>
        <end position="58"/>
    </location>
</feature>
<dbReference type="GO" id="GO:0005643">
    <property type="term" value="C:nuclear pore"/>
    <property type="evidence" value="ECO:0007669"/>
    <property type="project" value="TreeGrafter"/>
</dbReference>
<protein>
    <submittedName>
        <fullName evidence="3">Ran-specific GTPase-activating protein 1 (DNLI1)</fullName>
    </submittedName>
</protein>
<keyword evidence="4" id="KW-1185">Reference proteome</keyword>
<dbReference type="AlphaFoldDB" id="A0AAX4JCM7"/>
<feature type="domain" description="RanBD1" evidence="2">
    <location>
        <begin position="78"/>
        <end position="222"/>
    </location>
</feature>
<dbReference type="SUPFAM" id="SSF50729">
    <property type="entry name" value="PH domain-like"/>
    <property type="match status" value="1"/>
</dbReference>
<dbReference type="Pfam" id="PF00638">
    <property type="entry name" value="Ran_BP1"/>
    <property type="match status" value="1"/>
</dbReference>
<dbReference type="SMART" id="SM00160">
    <property type="entry name" value="RanBD"/>
    <property type="match status" value="1"/>
</dbReference>
<dbReference type="InterPro" id="IPR011993">
    <property type="entry name" value="PH-like_dom_sf"/>
</dbReference>
<dbReference type="InterPro" id="IPR045255">
    <property type="entry name" value="RanBP1-like"/>
</dbReference>
<dbReference type="EMBL" id="CP142731">
    <property type="protein sequence ID" value="WUR03732.1"/>
    <property type="molecule type" value="Genomic_DNA"/>
</dbReference>
<organism evidence="3 4">
    <name type="scientific">Vairimorpha necatrix</name>
    <dbReference type="NCBI Taxonomy" id="6039"/>
    <lineage>
        <taxon>Eukaryota</taxon>
        <taxon>Fungi</taxon>
        <taxon>Fungi incertae sedis</taxon>
        <taxon>Microsporidia</taxon>
        <taxon>Nosematidae</taxon>
        <taxon>Vairimorpha</taxon>
    </lineage>
</organism>
<dbReference type="Proteomes" id="UP001334084">
    <property type="component" value="Chromosome 6"/>
</dbReference>
<dbReference type="GO" id="GO:0005096">
    <property type="term" value="F:GTPase activator activity"/>
    <property type="evidence" value="ECO:0007669"/>
    <property type="project" value="TreeGrafter"/>
</dbReference>
<dbReference type="GeneID" id="90541550"/>
<dbReference type="RefSeq" id="XP_065329877.1">
    <property type="nucleotide sequence ID" value="XM_065473805.1"/>
</dbReference>